<dbReference type="PANTHER" id="PTHR14030">
    <property type="entry name" value="MITOTIC CHECKPOINT SERINE/THREONINE-PROTEIN KINASE BUB1"/>
    <property type="match status" value="1"/>
</dbReference>
<protein>
    <recommendedName>
        <fullName evidence="4">Protein kinase domain-containing protein</fullName>
    </recommendedName>
</protein>
<dbReference type="GO" id="GO:0032991">
    <property type="term" value="C:protein-containing complex"/>
    <property type="evidence" value="ECO:0007669"/>
    <property type="project" value="UniProtKB-ARBA"/>
</dbReference>
<organism evidence="2 3">
    <name type="scientific">Dibothriocephalus latus</name>
    <name type="common">Fish tapeworm</name>
    <name type="synonym">Diphyllobothrium latum</name>
    <dbReference type="NCBI Taxonomy" id="60516"/>
    <lineage>
        <taxon>Eukaryota</taxon>
        <taxon>Metazoa</taxon>
        <taxon>Spiralia</taxon>
        <taxon>Lophotrochozoa</taxon>
        <taxon>Platyhelminthes</taxon>
        <taxon>Cestoda</taxon>
        <taxon>Eucestoda</taxon>
        <taxon>Diphyllobothriidea</taxon>
        <taxon>Diphyllobothriidae</taxon>
        <taxon>Dibothriocephalus</taxon>
    </lineage>
</organism>
<keyword evidence="1" id="KW-0812">Transmembrane</keyword>
<dbReference type="GO" id="GO:0005634">
    <property type="term" value="C:nucleus"/>
    <property type="evidence" value="ECO:0007669"/>
    <property type="project" value="TreeGrafter"/>
</dbReference>
<dbReference type="GO" id="GO:0004672">
    <property type="term" value="F:protein kinase activity"/>
    <property type="evidence" value="ECO:0007669"/>
    <property type="project" value="TreeGrafter"/>
</dbReference>
<evidence type="ECO:0000256" key="1">
    <source>
        <dbReference type="SAM" id="Phobius"/>
    </source>
</evidence>
<dbReference type="EMBL" id="UYRU01124620">
    <property type="protein sequence ID" value="VDN49782.1"/>
    <property type="molecule type" value="Genomic_DNA"/>
</dbReference>
<gene>
    <name evidence="2" type="ORF">DILT_LOCUS19888</name>
</gene>
<feature type="transmembrane region" description="Helical" evidence="1">
    <location>
        <begin position="33"/>
        <end position="51"/>
    </location>
</feature>
<dbReference type="OrthoDB" id="248495at2759"/>
<dbReference type="InterPro" id="IPR015661">
    <property type="entry name" value="Bub1/Mad3"/>
</dbReference>
<sequence length="73" mass="8371">MARFPGDTVFKVGRDVTKKRAFPCIEMLTGKPWTFQLDLFNIAGVIYTIVFKRYMKVHCSNGVWLPGFLPQST</sequence>
<evidence type="ECO:0000313" key="3">
    <source>
        <dbReference type="Proteomes" id="UP000281553"/>
    </source>
</evidence>
<keyword evidence="1" id="KW-0472">Membrane</keyword>
<dbReference type="Gene3D" id="1.10.510.10">
    <property type="entry name" value="Transferase(Phosphotransferase) domain 1"/>
    <property type="match status" value="1"/>
</dbReference>
<evidence type="ECO:0000313" key="2">
    <source>
        <dbReference type="EMBL" id="VDN49782.1"/>
    </source>
</evidence>
<dbReference type="AlphaFoldDB" id="A0A3P7S5A4"/>
<accession>A0A3P7S5A4</accession>
<keyword evidence="3" id="KW-1185">Reference proteome</keyword>
<name>A0A3P7S5A4_DIBLA</name>
<dbReference type="GO" id="GO:0051754">
    <property type="term" value="P:meiotic sister chromatid cohesion, centromeric"/>
    <property type="evidence" value="ECO:0007669"/>
    <property type="project" value="TreeGrafter"/>
</dbReference>
<reference evidence="2 3" key="1">
    <citation type="submission" date="2018-11" db="EMBL/GenBank/DDBJ databases">
        <authorList>
            <consortium name="Pathogen Informatics"/>
        </authorList>
    </citation>
    <scope>NUCLEOTIDE SEQUENCE [LARGE SCALE GENOMIC DNA]</scope>
</reference>
<keyword evidence="1" id="KW-1133">Transmembrane helix</keyword>
<dbReference type="GO" id="GO:0007094">
    <property type="term" value="P:mitotic spindle assembly checkpoint signaling"/>
    <property type="evidence" value="ECO:0007669"/>
    <property type="project" value="InterPro"/>
</dbReference>
<dbReference type="PANTHER" id="PTHR14030:SF4">
    <property type="entry name" value="BUB1 KINASE, ISOFORM A-RELATED"/>
    <property type="match status" value="1"/>
</dbReference>
<evidence type="ECO:0008006" key="4">
    <source>
        <dbReference type="Google" id="ProtNLM"/>
    </source>
</evidence>
<proteinExistence type="predicted"/>
<dbReference type="Proteomes" id="UP000281553">
    <property type="component" value="Unassembled WGS sequence"/>
</dbReference>